<dbReference type="GO" id="GO:0005829">
    <property type="term" value="C:cytosol"/>
    <property type="evidence" value="ECO:0007669"/>
    <property type="project" value="TreeGrafter"/>
</dbReference>
<evidence type="ECO:0000256" key="8">
    <source>
        <dbReference type="PROSITE-ProRule" id="PRU00552"/>
    </source>
</evidence>
<dbReference type="PANTHER" id="PTHR47959">
    <property type="entry name" value="ATP-DEPENDENT RNA HELICASE RHLE-RELATED"/>
    <property type="match status" value="1"/>
</dbReference>
<dbReference type="PROSITE" id="PS51195">
    <property type="entry name" value="Q_MOTIF"/>
    <property type="match status" value="1"/>
</dbReference>
<keyword evidence="2 7" id="KW-0547">Nucleotide-binding</keyword>
<dbReference type="GO" id="GO:0006401">
    <property type="term" value="P:RNA catabolic process"/>
    <property type="evidence" value="ECO:0007669"/>
    <property type="project" value="UniProtKB-UniRule"/>
</dbReference>
<dbReference type="InterPro" id="IPR044742">
    <property type="entry name" value="DEAD/DEAH_RhlB"/>
</dbReference>
<dbReference type="SUPFAM" id="SSF52540">
    <property type="entry name" value="P-loop containing nucleoside triphosphate hydrolases"/>
    <property type="match status" value="1"/>
</dbReference>
<dbReference type="Gene3D" id="3.40.50.300">
    <property type="entry name" value="P-loop containing nucleotide triphosphate hydrolases"/>
    <property type="match status" value="2"/>
</dbReference>
<dbReference type="GO" id="GO:0016887">
    <property type="term" value="F:ATP hydrolysis activity"/>
    <property type="evidence" value="ECO:0007669"/>
    <property type="project" value="RHEA"/>
</dbReference>
<keyword evidence="1 7" id="KW-0963">Cytoplasm</keyword>
<comment type="subcellular location">
    <subcellularLocation>
        <location evidence="7">Cytoplasm</location>
    </subcellularLocation>
</comment>
<dbReference type="CDD" id="cd00268">
    <property type="entry name" value="DEADc"/>
    <property type="match status" value="1"/>
</dbReference>
<dbReference type="InterPro" id="IPR001650">
    <property type="entry name" value="Helicase_C-like"/>
</dbReference>
<dbReference type="CDD" id="cd18787">
    <property type="entry name" value="SF2_C_DEAD"/>
    <property type="match status" value="1"/>
</dbReference>
<dbReference type="GO" id="GO:0003724">
    <property type="term" value="F:RNA helicase activity"/>
    <property type="evidence" value="ECO:0007669"/>
    <property type="project" value="UniProtKB-UniRule"/>
</dbReference>
<comment type="function">
    <text evidence="7">DEAD-box RNA helicase involved in RNA degradation. Has RNA-dependent ATPase activity and unwinds double-stranded RNA.</text>
</comment>
<evidence type="ECO:0000256" key="6">
    <source>
        <dbReference type="ARBA" id="ARBA00022884"/>
    </source>
</evidence>
<protein>
    <recommendedName>
        <fullName evidence="7">ATP-dependent RNA helicase RhlB</fullName>
        <ecNumber evidence="7">3.6.4.13</ecNumber>
    </recommendedName>
</protein>
<feature type="region of interest" description="Disordered" evidence="9">
    <location>
        <begin position="415"/>
        <end position="520"/>
    </location>
</feature>
<dbReference type="GO" id="GO:0005524">
    <property type="term" value="F:ATP binding"/>
    <property type="evidence" value="ECO:0007669"/>
    <property type="project" value="UniProtKB-UniRule"/>
</dbReference>
<dbReference type="AlphaFoldDB" id="A0A5M8FSX3"/>
<dbReference type="InterPro" id="IPR000629">
    <property type="entry name" value="RNA-helicase_DEAD-box_CS"/>
</dbReference>
<dbReference type="EC" id="3.6.4.13" evidence="7"/>
<dbReference type="OrthoDB" id="9805696at2"/>
<feature type="domain" description="Helicase C-terminal" evidence="11">
    <location>
        <begin position="246"/>
        <end position="406"/>
    </location>
</feature>
<accession>A0A5M8FSX3</accession>
<dbReference type="SMART" id="SM00487">
    <property type="entry name" value="DEXDc"/>
    <property type="match status" value="1"/>
</dbReference>
<dbReference type="InterPro" id="IPR011545">
    <property type="entry name" value="DEAD/DEAH_box_helicase_dom"/>
</dbReference>
<dbReference type="InterPro" id="IPR050079">
    <property type="entry name" value="DEAD_box_RNA_helicase"/>
</dbReference>
<dbReference type="InterPro" id="IPR014001">
    <property type="entry name" value="Helicase_ATP-bd"/>
</dbReference>
<evidence type="ECO:0000256" key="3">
    <source>
        <dbReference type="ARBA" id="ARBA00022801"/>
    </source>
</evidence>
<dbReference type="PROSITE" id="PS00039">
    <property type="entry name" value="DEAD_ATP_HELICASE"/>
    <property type="match status" value="1"/>
</dbReference>
<evidence type="ECO:0000256" key="5">
    <source>
        <dbReference type="ARBA" id="ARBA00022840"/>
    </source>
</evidence>
<comment type="similarity">
    <text evidence="7">Belongs to the DEAD box helicase family. RhlB subfamily.</text>
</comment>
<dbReference type="Proteomes" id="UP000322981">
    <property type="component" value="Unassembled WGS sequence"/>
</dbReference>
<dbReference type="Pfam" id="PF00270">
    <property type="entry name" value="DEAD"/>
    <property type="match status" value="1"/>
</dbReference>
<comment type="catalytic activity">
    <reaction evidence="7">
        <text>ATP + H2O = ADP + phosphate + H(+)</text>
        <dbReference type="Rhea" id="RHEA:13065"/>
        <dbReference type="ChEBI" id="CHEBI:15377"/>
        <dbReference type="ChEBI" id="CHEBI:15378"/>
        <dbReference type="ChEBI" id="CHEBI:30616"/>
        <dbReference type="ChEBI" id="CHEBI:43474"/>
        <dbReference type="ChEBI" id="CHEBI:456216"/>
        <dbReference type="EC" id="3.6.4.13"/>
    </reaction>
</comment>
<feature type="domain" description="DEAD-box RNA helicase Q" evidence="12">
    <location>
        <begin position="9"/>
        <end position="37"/>
    </location>
</feature>
<evidence type="ECO:0000256" key="9">
    <source>
        <dbReference type="SAM" id="MobiDB-lite"/>
    </source>
</evidence>
<reference evidence="13 14" key="1">
    <citation type="submission" date="2019-09" db="EMBL/GenBank/DDBJ databases">
        <title>Whole-genome sequence of the purple sulfur bacterium Thiohalocapsa marina DSM 19078.</title>
        <authorList>
            <person name="Kyndt J.A."/>
            <person name="Meyer T.E."/>
        </authorList>
    </citation>
    <scope>NUCLEOTIDE SEQUENCE [LARGE SCALE GENOMIC DNA]</scope>
    <source>
        <strain evidence="13 14">DSM 19078</strain>
    </source>
</reference>
<keyword evidence="14" id="KW-1185">Reference proteome</keyword>
<dbReference type="InterPro" id="IPR023554">
    <property type="entry name" value="RNA_helicase_ATP-dep_RhlB"/>
</dbReference>
<evidence type="ECO:0000256" key="1">
    <source>
        <dbReference type="ARBA" id="ARBA00022490"/>
    </source>
</evidence>
<feature type="region of interest" description="Disordered" evidence="9">
    <location>
        <begin position="74"/>
        <end position="99"/>
    </location>
</feature>
<comment type="subunit">
    <text evidence="7">Component of the RNA degradosome, which is a multiprotein complex involved in RNA processing and mRNA degradation.</text>
</comment>
<dbReference type="PROSITE" id="PS51192">
    <property type="entry name" value="HELICASE_ATP_BIND_1"/>
    <property type="match status" value="1"/>
</dbReference>
<name>A0A5M8FSX3_9GAMM</name>
<feature type="compositionally biased region" description="Basic residues" evidence="9">
    <location>
        <begin position="501"/>
        <end position="511"/>
    </location>
</feature>
<keyword evidence="5 7" id="KW-0067">ATP-binding</keyword>
<evidence type="ECO:0000256" key="2">
    <source>
        <dbReference type="ARBA" id="ARBA00022741"/>
    </source>
</evidence>
<keyword evidence="4 7" id="KW-0347">Helicase</keyword>
<dbReference type="HAMAP" id="MF_00661">
    <property type="entry name" value="DEAD_helicase_RhlB"/>
    <property type="match status" value="1"/>
</dbReference>
<gene>
    <name evidence="7" type="primary">rhlB</name>
    <name evidence="13" type="ORF">F2Q65_05640</name>
</gene>
<organism evidence="13 14">
    <name type="scientific">Thiohalocapsa marina</name>
    <dbReference type="NCBI Taxonomy" id="424902"/>
    <lineage>
        <taxon>Bacteria</taxon>
        <taxon>Pseudomonadati</taxon>
        <taxon>Pseudomonadota</taxon>
        <taxon>Gammaproteobacteria</taxon>
        <taxon>Chromatiales</taxon>
        <taxon>Chromatiaceae</taxon>
        <taxon>Thiohalocapsa</taxon>
    </lineage>
</organism>
<evidence type="ECO:0000256" key="7">
    <source>
        <dbReference type="HAMAP-Rule" id="MF_00661"/>
    </source>
</evidence>
<feature type="compositionally biased region" description="Low complexity" evidence="9">
    <location>
        <begin position="466"/>
        <end position="475"/>
    </location>
</feature>
<feature type="domain" description="Helicase ATP-binding" evidence="10">
    <location>
        <begin position="40"/>
        <end position="235"/>
    </location>
</feature>
<dbReference type="Pfam" id="PF00271">
    <property type="entry name" value="Helicase_C"/>
    <property type="match status" value="1"/>
</dbReference>
<dbReference type="GO" id="GO:0003723">
    <property type="term" value="F:RNA binding"/>
    <property type="evidence" value="ECO:0007669"/>
    <property type="project" value="UniProtKB-UniRule"/>
</dbReference>
<evidence type="ECO:0000259" key="11">
    <source>
        <dbReference type="PROSITE" id="PS51194"/>
    </source>
</evidence>
<dbReference type="RefSeq" id="WP_150091280.1">
    <property type="nucleotide sequence ID" value="NZ_JBFUOH010000027.1"/>
</dbReference>
<keyword evidence="3 7" id="KW-0378">Hydrolase</keyword>
<sequence>MPQTHLTDVRFDSFDLDPRILDGLRDAGFTFCTPIQAETLPIALAGRDVAGQAQTGTGKTAAFLVAAMQRLLQHPSESEQMPESEPNAEPDTESQVGPRQPRVIILAPTRELAVQIHKDALLIGRHAGLKLGLVYGGTGYQQQRDEIAAGVDILIGTPGRLIDYFKQRVFHFKAVEVVILDEADRMFDLGFIKDIRFVLRRMPPATERLGMLFSATLSYRVTELAYEHMNDPQMVEIAPDQITADRVTQNCYMVSNEEKIPLLIGLIRQYSEGRIMVFVNTKREGERVWGYLEGNGISAAMLSGDVPQKKRLQLLKAFQAGELPVMVATDVAARGLHIPGVSHVINYDLPDDAEDYVHRIGRTARAGEAGDAISFVCENYAFCLPDIEAYIGAKIPVLPIEESVLAEIDPNSRVRLQRRPRDERGPRGSSRRAARGAPRDAAGSGRGGASGRGRGRGRQGSERAEGTGPAGSAGPDAPPGPSATEVAAGGDPAQPATGAPTKKRRRRRKPRSGGEAPSAS</sequence>
<dbReference type="PROSITE" id="PS51194">
    <property type="entry name" value="HELICASE_CTER"/>
    <property type="match status" value="1"/>
</dbReference>
<evidence type="ECO:0000259" key="12">
    <source>
        <dbReference type="PROSITE" id="PS51195"/>
    </source>
</evidence>
<dbReference type="InterPro" id="IPR027417">
    <property type="entry name" value="P-loop_NTPase"/>
</dbReference>
<evidence type="ECO:0000259" key="10">
    <source>
        <dbReference type="PROSITE" id="PS51192"/>
    </source>
</evidence>
<proteinExistence type="inferred from homology"/>
<keyword evidence="6 7" id="KW-0694">RNA-binding</keyword>
<dbReference type="PANTHER" id="PTHR47959:SF10">
    <property type="entry name" value="ATP-DEPENDENT RNA HELICASE RHLB"/>
    <property type="match status" value="1"/>
</dbReference>
<feature type="compositionally biased region" description="Acidic residues" evidence="9">
    <location>
        <begin position="80"/>
        <end position="92"/>
    </location>
</feature>
<dbReference type="InterPro" id="IPR014014">
    <property type="entry name" value="RNA_helicase_DEAD_Q_motif"/>
</dbReference>
<feature type="short sequence motif" description="Q motif" evidence="8">
    <location>
        <begin position="9"/>
        <end position="37"/>
    </location>
</feature>
<evidence type="ECO:0000313" key="14">
    <source>
        <dbReference type="Proteomes" id="UP000322981"/>
    </source>
</evidence>
<comment type="caution">
    <text evidence="13">The sequence shown here is derived from an EMBL/GenBank/DDBJ whole genome shotgun (WGS) entry which is preliminary data.</text>
</comment>
<evidence type="ECO:0000313" key="13">
    <source>
        <dbReference type="EMBL" id="KAA6186282.1"/>
    </source>
</evidence>
<dbReference type="EMBL" id="VWXX01000005">
    <property type="protein sequence ID" value="KAA6186282.1"/>
    <property type="molecule type" value="Genomic_DNA"/>
</dbReference>
<dbReference type="SMART" id="SM00490">
    <property type="entry name" value="HELICc"/>
    <property type="match status" value="1"/>
</dbReference>
<evidence type="ECO:0000256" key="4">
    <source>
        <dbReference type="ARBA" id="ARBA00022806"/>
    </source>
</evidence>